<comment type="caution">
    <text evidence="2">The sequence shown here is derived from an EMBL/GenBank/DDBJ whole genome shotgun (WGS) entry which is preliminary data.</text>
</comment>
<accession>A0AAW1P1K4</accession>
<evidence type="ECO:0000313" key="3">
    <source>
        <dbReference type="Proteomes" id="UP001465755"/>
    </source>
</evidence>
<keyword evidence="3" id="KW-1185">Reference proteome</keyword>
<proteinExistence type="predicted"/>
<name>A0AAW1P1K4_9CHLO</name>
<evidence type="ECO:0000313" key="2">
    <source>
        <dbReference type="EMBL" id="KAK9802580.1"/>
    </source>
</evidence>
<dbReference type="AlphaFoldDB" id="A0AAW1P1K4"/>
<protein>
    <submittedName>
        <fullName evidence="2">Uncharacterized protein</fullName>
    </submittedName>
</protein>
<gene>
    <name evidence="2" type="ORF">WJX73_007135</name>
</gene>
<feature type="compositionally biased region" description="Pro residues" evidence="1">
    <location>
        <begin position="88"/>
        <end position="104"/>
    </location>
</feature>
<sequence>MSNFWDPARGYITAPPGPPTTRIGSLAHTAQNDSPFPTRRTRLPFPNPLPLPPHSSYTARIASQPHAPNKRTDSCPKSYDPLRQVPSIHPPTSRPVRKPGPSPPTLATHSTPTRPTSHPVLNPYPLIFTFCPECGA</sequence>
<dbReference type="EMBL" id="JALJOQ010000071">
    <property type="protein sequence ID" value="KAK9802580.1"/>
    <property type="molecule type" value="Genomic_DNA"/>
</dbReference>
<reference evidence="2 3" key="1">
    <citation type="journal article" date="2024" name="Nat. Commun.">
        <title>Phylogenomics reveals the evolutionary origins of lichenization in chlorophyte algae.</title>
        <authorList>
            <person name="Puginier C."/>
            <person name="Libourel C."/>
            <person name="Otte J."/>
            <person name="Skaloud P."/>
            <person name="Haon M."/>
            <person name="Grisel S."/>
            <person name="Petersen M."/>
            <person name="Berrin J.G."/>
            <person name="Delaux P.M."/>
            <person name="Dal Grande F."/>
            <person name="Keller J."/>
        </authorList>
    </citation>
    <scope>NUCLEOTIDE SEQUENCE [LARGE SCALE GENOMIC DNA]</scope>
    <source>
        <strain evidence="2 3">SAG 2036</strain>
    </source>
</reference>
<evidence type="ECO:0000256" key="1">
    <source>
        <dbReference type="SAM" id="MobiDB-lite"/>
    </source>
</evidence>
<feature type="compositionally biased region" description="Low complexity" evidence="1">
    <location>
        <begin position="108"/>
        <end position="119"/>
    </location>
</feature>
<feature type="region of interest" description="Disordered" evidence="1">
    <location>
        <begin position="1"/>
        <end position="119"/>
    </location>
</feature>
<organism evidence="2 3">
    <name type="scientific">Symbiochloris irregularis</name>
    <dbReference type="NCBI Taxonomy" id="706552"/>
    <lineage>
        <taxon>Eukaryota</taxon>
        <taxon>Viridiplantae</taxon>
        <taxon>Chlorophyta</taxon>
        <taxon>core chlorophytes</taxon>
        <taxon>Trebouxiophyceae</taxon>
        <taxon>Trebouxiales</taxon>
        <taxon>Trebouxiaceae</taxon>
        <taxon>Symbiochloris</taxon>
    </lineage>
</organism>
<dbReference type="Proteomes" id="UP001465755">
    <property type="component" value="Unassembled WGS sequence"/>
</dbReference>